<comment type="caution">
    <text evidence="10">The sequence shown here is derived from an EMBL/GenBank/DDBJ whole genome shotgun (WGS) entry which is preliminary data.</text>
</comment>
<comment type="similarity">
    <text evidence="2">Belongs to the ClpA/ClpB family. Torsin subfamily.</text>
</comment>
<evidence type="ECO:0000256" key="5">
    <source>
        <dbReference type="ARBA" id="ARBA00022824"/>
    </source>
</evidence>
<evidence type="ECO:0000313" key="11">
    <source>
        <dbReference type="Proteomes" id="UP001460270"/>
    </source>
</evidence>
<dbReference type="AlphaFoldDB" id="A0AAW0Q139"/>
<evidence type="ECO:0000256" key="8">
    <source>
        <dbReference type="ARBA" id="ARBA00042469"/>
    </source>
</evidence>
<dbReference type="InterPro" id="IPR027417">
    <property type="entry name" value="P-loop_NTPase"/>
</dbReference>
<evidence type="ECO:0000256" key="3">
    <source>
        <dbReference type="ARBA" id="ARBA00022729"/>
    </source>
</evidence>
<dbReference type="PANTHER" id="PTHR10760">
    <property type="entry name" value="TORSIN"/>
    <property type="match status" value="1"/>
</dbReference>
<sequence>MKQPPLSCEGVLSEELAENYIPVPVFVRSLRGVCPVKMWPRCLWALLPLFGPVHGVFQKLYCSMSTSCECDFKPDLRGLEWDLFRNLFGQHLAQEAVSQEVSAFVQLKSPERPLVLSLHGGSGTGKTLLSFMLVSHLYASGLSSPHVHTFIPTLHFPQASRVQHYRRALKDWVQGNLTACARSVFVFDEMENMPPGLIDVLEPFLGPSHVVYSTNYRKAIYIFISTVGEKAISAVALKARRDCRDREEIRLSELQEAIAQETFNSSNSGLSSSPLLSEGLISVIVPFLPLSRVHVERCAQAQLAQRNLGHRSDVVQSVGGAVTYSPEHGHYFSTTGCKTVPAKINLHL</sequence>
<evidence type="ECO:0000256" key="6">
    <source>
        <dbReference type="ARBA" id="ARBA00022840"/>
    </source>
</evidence>
<dbReference type="Pfam" id="PF21376">
    <property type="entry name" value="TOR1A_C"/>
    <property type="match status" value="1"/>
</dbReference>
<keyword evidence="7" id="KW-0325">Glycoprotein</keyword>
<dbReference type="InterPro" id="IPR049337">
    <property type="entry name" value="TOR1A_C"/>
</dbReference>
<keyword evidence="5" id="KW-0256">Endoplasmic reticulum</keyword>
<evidence type="ECO:0000256" key="7">
    <source>
        <dbReference type="ARBA" id="ARBA00023180"/>
    </source>
</evidence>
<keyword evidence="11" id="KW-1185">Reference proteome</keyword>
<evidence type="ECO:0000259" key="9">
    <source>
        <dbReference type="Pfam" id="PF21376"/>
    </source>
</evidence>
<keyword evidence="3" id="KW-0732">Signal</keyword>
<dbReference type="GO" id="GO:0005788">
    <property type="term" value="C:endoplasmic reticulum lumen"/>
    <property type="evidence" value="ECO:0007669"/>
    <property type="project" value="UniProtKB-SubCell"/>
</dbReference>
<keyword evidence="4" id="KW-0547">Nucleotide-binding</keyword>
<protein>
    <recommendedName>
        <fullName evidence="8">Torsin family 2 member A</fullName>
    </recommendedName>
</protein>
<name>A0AAW0Q139_9GOBI</name>
<reference evidence="11" key="1">
    <citation type="submission" date="2024-04" db="EMBL/GenBank/DDBJ databases">
        <title>Salinicola lusitanus LLJ914,a marine bacterium isolated from the Okinawa Trough.</title>
        <authorList>
            <person name="Li J."/>
        </authorList>
    </citation>
    <scope>NUCLEOTIDE SEQUENCE [LARGE SCALE GENOMIC DNA]</scope>
</reference>
<evidence type="ECO:0000256" key="4">
    <source>
        <dbReference type="ARBA" id="ARBA00022741"/>
    </source>
</evidence>
<evidence type="ECO:0000256" key="1">
    <source>
        <dbReference type="ARBA" id="ARBA00004319"/>
    </source>
</evidence>
<dbReference type="Gene3D" id="3.40.50.300">
    <property type="entry name" value="P-loop containing nucleotide triphosphate hydrolases"/>
    <property type="match status" value="1"/>
</dbReference>
<organism evidence="10 11">
    <name type="scientific">Mugilogobius chulae</name>
    <name type="common">yellowstripe goby</name>
    <dbReference type="NCBI Taxonomy" id="88201"/>
    <lineage>
        <taxon>Eukaryota</taxon>
        <taxon>Metazoa</taxon>
        <taxon>Chordata</taxon>
        <taxon>Craniata</taxon>
        <taxon>Vertebrata</taxon>
        <taxon>Euteleostomi</taxon>
        <taxon>Actinopterygii</taxon>
        <taxon>Neopterygii</taxon>
        <taxon>Teleostei</taxon>
        <taxon>Neoteleostei</taxon>
        <taxon>Acanthomorphata</taxon>
        <taxon>Gobiaria</taxon>
        <taxon>Gobiiformes</taxon>
        <taxon>Gobioidei</taxon>
        <taxon>Gobiidae</taxon>
        <taxon>Gobionellinae</taxon>
        <taxon>Mugilogobius</taxon>
    </lineage>
</organism>
<evidence type="ECO:0000313" key="10">
    <source>
        <dbReference type="EMBL" id="KAK7934033.1"/>
    </source>
</evidence>
<dbReference type="PANTHER" id="PTHR10760:SF4">
    <property type="entry name" value="TORSIN-2A"/>
    <property type="match status" value="1"/>
</dbReference>
<dbReference type="GO" id="GO:0016887">
    <property type="term" value="F:ATP hydrolysis activity"/>
    <property type="evidence" value="ECO:0007669"/>
    <property type="project" value="InterPro"/>
</dbReference>
<gene>
    <name evidence="10" type="ORF">WMY93_004929</name>
</gene>
<dbReference type="Pfam" id="PF06309">
    <property type="entry name" value="Torsin"/>
    <property type="match status" value="1"/>
</dbReference>
<dbReference type="InterPro" id="IPR010448">
    <property type="entry name" value="Torsin"/>
</dbReference>
<dbReference type="GO" id="GO:0005524">
    <property type="term" value="F:ATP binding"/>
    <property type="evidence" value="ECO:0007669"/>
    <property type="project" value="UniProtKB-KW"/>
</dbReference>
<dbReference type="GO" id="GO:0005635">
    <property type="term" value="C:nuclear envelope"/>
    <property type="evidence" value="ECO:0007669"/>
    <property type="project" value="TreeGrafter"/>
</dbReference>
<feature type="domain" description="Torsin-1A C-terminal" evidence="9">
    <location>
        <begin position="294"/>
        <end position="345"/>
    </location>
</feature>
<dbReference type="SUPFAM" id="SSF52540">
    <property type="entry name" value="P-loop containing nucleoside triphosphate hydrolases"/>
    <property type="match status" value="1"/>
</dbReference>
<dbReference type="FunFam" id="3.40.50.300:FF:002276">
    <property type="entry name" value="Torsin, putative"/>
    <property type="match status" value="1"/>
</dbReference>
<evidence type="ECO:0000256" key="2">
    <source>
        <dbReference type="ARBA" id="ARBA00006235"/>
    </source>
</evidence>
<dbReference type="EMBL" id="JBBPFD010000003">
    <property type="protein sequence ID" value="KAK7934033.1"/>
    <property type="molecule type" value="Genomic_DNA"/>
</dbReference>
<accession>A0AAW0Q139</accession>
<comment type="subcellular location">
    <subcellularLocation>
        <location evidence="1">Endoplasmic reticulum lumen</location>
    </subcellularLocation>
</comment>
<dbReference type="Proteomes" id="UP001460270">
    <property type="component" value="Unassembled WGS sequence"/>
</dbReference>
<proteinExistence type="inferred from homology"/>
<keyword evidence="6" id="KW-0067">ATP-binding</keyword>